<proteinExistence type="predicted"/>
<feature type="region of interest" description="Disordered" evidence="1">
    <location>
        <begin position="54"/>
        <end position="77"/>
    </location>
</feature>
<reference evidence="3" key="1">
    <citation type="journal article" date="2019" name="Int. J. Syst. Evol. Microbiol.">
        <title>The Global Catalogue of Microorganisms (GCM) 10K type strain sequencing project: providing services to taxonomists for standard genome sequencing and annotation.</title>
        <authorList>
            <consortium name="The Broad Institute Genomics Platform"/>
            <consortium name="The Broad Institute Genome Sequencing Center for Infectious Disease"/>
            <person name="Wu L."/>
            <person name="Ma J."/>
        </authorList>
    </citation>
    <scope>NUCLEOTIDE SEQUENCE [LARGE SCALE GENOMIC DNA]</scope>
    <source>
        <strain evidence="3">JCM 19173</strain>
    </source>
</reference>
<gene>
    <name evidence="2" type="ORF">GCM10010844_00720</name>
</gene>
<dbReference type="EMBL" id="BMPE01000001">
    <property type="protein sequence ID" value="GGK86076.1"/>
    <property type="molecule type" value="Genomic_DNA"/>
</dbReference>
<evidence type="ECO:0000256" key="1">
    <source>
        <dbReference type="SAM" id="MobiDB-lite"/>
    </source>
</evidence>
<protein>
    <submittedName>
        <fullName evidence="2">Uncharacterized protein</fullName>
    </submittedName>
</protein>
<sequence length="77" mass="7887">MVVVPAACVTVCGYVTAVAVWAALLRAARRAAGISRFSMGGLRAPGLMGARRGGGSLTDSNPSYKVRITGGRVTPRP</sequence>
<dbReference type="Proteomes" id="UP000604341">
    <property type="component" value="Unassembled WGS sequence"/>
</dbReference>
<evidence type="ECO:0000313" key="3">
    <source>
        <dbReference type="Proteomes" id="UP000604341"/>
    </source>
</evidence>
<comment type="caution">
    <text evidence="2">The sequence shown here is derived from an EMBL/GenBank/DDBJ whole genome shotgun (WGS) entry which is preliminary data.</text>
</comment>
<accession>A0ABQ2FG48</accession>
<evidence type="ECO:0000313" key="2">
    <source>
        <dbReference type="EMBL" id="GGK86076.1"/>
    </source>
</evidence>
<organism evidence="2 3">
    <name type="scientific">Deinococcus radiotolerans</name>
    <dbReference type="NCBI Taxonomy" id="1309407"/>
    <lineage>
        <taxon>Bacteria</taxon>
        <taxon>Thermotogati</taxon>
        <taxon>Deinococcota</taxon>
        <taxon>Deinococci</taxon>
        <taxon>Deinococcales</taxon>
        <taxon>Deinococcaceae</taxon>
        <taxon>Deinococcus</taxon>
    </lineage>
</organism>
<name>A0ABQ2FG48_9DEIO</name>
<keyword evidence="3" id="KW-1185">Reference proteome</keyword>